<reference evidence="4" key="1">
    <citation type="journal article" date="2006" name="Proc. Natl. Acad. Sci. U.S.A.">
        <title>The complete genome of Rhodococcus sp. RHA1 provides insights into a catabolic powerhouse.</title>
        <authorList>
            <person name="McLeod M.P."/>
            <person name="Warren R.L."/>
            <person name="Hsiao W.W.L."/>
            <person name="Araki N."/>
            <person name="Myhre M."/>
            <person name="Fernandes C."/>
            <person name="Miyazawa D."/>
            <person name="Wong W."/>
            <person name="Lillquist A.L."/>
            <person name="Wang D."/>
            <person name="Dosanjh M."/>
            <person name="Hara H."/>
            <person name="Petrescu A."/>
            <person name="Morin R.D."/>
            <person name="Yang G."/>
            <person name="Stott J.M."/>
            <person name="Schein J.E."/>
            <person name="Shin H."/>
            <person name="Smailus D."/>
            <person name="Siddiqui A.S."/>
            <person name="Marra M.A."/>
            <person name="Jones S.J.M."/>
            <person name="Holt R."/>
            <person name="Brinkman F.S.L."/>
            <person name="Miyauchi K."/>
            <person name="Fukuda M."/>
            <person name="Davies J.E."/>
            <person name="Mohn W.W."/>
            <person name="Eltis L.D."/>
        </authorList>
    </citation>
    <scope>NUCLEOTIDE SEQUENCE [LARGE SCALE GENOMIC DNA]</scope>
    <source>
        <strain evidence="4">RHA1</strain>
    </source>
</reference>
<dbReference type="Pfam" id="PF04909">
    <property type="entry name" value="Amidohydro_2"/>
    <property type="match status" value="1"/>
</dbReference>
<feature type="compositionally biased region" description="Polar residues" evidence="1">
    <location>
        <begin position="69"/>
        <end position="81"/>
    </location>
</feature>
<evidence type="ECO:0000259" key="2">
    <source>
        <dbReference type="Pfam" id="PF04909"/>
    </source>
</evidence>
<dbReference type="SUPFAM" id="SSF51556">
    <property type="entry name" value="Metallo-dependent hydrolases"/>
    <property type="match status" value="1"/>
</dbReference>
<evidence type="ECO:0000313" key="4">
    <source>
        <dbReference type="Proteomes" id="UP000008710"/>
    </source>
</evidence>
<dbReference type="KEGG" id="rha:RHA1_ro03264"/>
<name>Q0SBL9_RHOJR</name>
<protein>
    <recommendedName>
        <fullName evidence="2">Amidohydrolase-related domain-containing protein</fullName>
    </recommendedName>
</protein>
<dbReference type="AlphaFoldDB" id="Q0SBL9"/>
<feature type="domain" description="Amidohydrolase-related" evidence="2">
    <location>
        <begin position="10"/>
        <end position="70"/>
    </location>
</feature>
<dbReference type="PATRIC" id="fig|101510.16.peg.3291"/>
<dbReference type="Proteomes" id="UP000008710">
    <property type="component" value="Chromosome"/>
</dbReference>
<dbReference type="Gene3D" id="3.20.20.140">
    <property type="entry name" value="Metal-dependent hydrolases"/>
    <property type="match status" value="1"/>
</dbReference>
<feature type="region of interest" description="Disordered" evidence="1">
    <location>
        <begin position="68"/>
        <end position="96"/>
    </location>
</feature>
<dbReference type="RefSeq" id="WP_011595921.1">
    <property type="nucleotide sequence ID" value="NC_008268.1"/>
</dbReference>
<dbReference type="InterPro" id="IPR006680">
    <property type="entry name" value="Amidohydro-rel"/>
</dbReference>
<dbReference type="GO" id="GO:0016787">
    <property type="term" value="F:hydrolase activity"/>
    <property type="evidence" value="ECO:0007669"/>
    <property type="project" value="InterPro"/>
</dbReference>
<dbReference type="OrthoDB" id="8673173at2"/>
<evidence type="ECO:0000313" key="3">
    <source>
        <dbReference type="EMBL" id="ABG95067.1"/>
    </source>
</evidence>
<gene>
    <name evidence="3" type="ordered locus">RHA1_ro03264</name>
</gene>
<sequence>MVVEQRSDSSITTSGNFRTPALLNTIQEVGADRLLFSADYPFEDMREAAEWFDRLEINDNDHIKIARTNAPSTAETLSTTSPRRDHGYQAAFSAER</sequence>
<accession>Q0SBL9</accession>
<proteinExistence type="predicted"/>
<evidence type="ECO:0000256" key="1">
    <source>
        <dbReference type="SAM" id="MobiDB-lite"/>
    </source>
</evidence>
<dbReference type="eggNOG" id="COG2159">
    <property type="taxonomic scope" value="Bacteria"/>
</dbReference>
<dbReference type="EMBL" id="CP000431">
    <property type="protein sequence ID" value="ABG95067.1"/>
    <property type="molecule type" value="Genomic_DNA"/>
</dbReference>
<dbReference type="HOGENOM" id="CLU_2357829_0_0_11"/>
<organism evidence="3 4">
    <name type="scientific">Rhodococcus jostii (strain RHA1)</name>
    <dbReference type="NCBI Taxonomy" id="101510"/>
    <lineage>
        <taxon>Bacteria</taxon>
        <taxon>Bacillati</taxon>
        <taxon>Actinomycetota</taxon>
        <taxon>Actinomycetes</taxon>
        <taxon>Mycobacteriales</taxon>
        <taxon>Nocardiaceae</taxon>
        <taxon>Rhodococcus</taxon>
    </lineage>
</organism>
<dbReference type="InterPro" id="IPR032466">
    <property type="entry name" value="Metal_Hydrolase"/>
</dbReference>